<evidence type="ECO:0000256" key="1">
    <source>
        <dbReference type="ARBA" id="ARBA00023015"/>
    </source>
</evidence>
<feature type="compositionally biased region" description="Polar residues" evidence="4">
    <location>
        <begin position="31"/>
        <end position="47"/>
    </location>
</feature>
<evidence type="ECO:0000256" key="4">
    <source>
        <dbReference type="SAM" id="MobiDB-lite"/>
    </source>
</evidence>
<dbReference type="GO" id="GO:0000976">
    <property type="term" value="F:transcription cis-regulatory region binding"/>
    <property type="evidence" value="ECO:0007669"/>
    <property type="project" value="TreeGrafter"/>
</dbReference>
<dbReference type="PANTHER" id="PTHR13964">
    <property type="entry name" value="RBP-RELATED"/>
    <property type="match status" value="1"/>
</dbReference>
<evidence type="ECO:0000313" key="7">
    <source>
        <dbReference type="Proteomes" id="UP000094801"/>
    </source>
</evidence>
<feature type="region of interest" description="Disordered" evidence="4">
    <location>
        <begin position="63"/>
        <end position="127"/>
    </location>
</feature>
<feature type="compositionally biased region" description="Low complexity" evidence="4">
    <location>
        <begin position="117"/>
        <end position="127"/>
    </location>
</feature>
<feature type="region of interest" description="Disordered" evidence="4">
    <location>
        <begin position="31"/>
        <end position="51"/>
    </location>
</feature>
<feature type="region of interest" description="Disordered" evidence="4">
    <location>
        <begin position="240"/>
        <end position="280"/>
    </location>
</feature>
<feature type="compositionally biased region" description="Polar residues" evidence="4">
    <location>
        <begin position="240"/>
        <end position="279"/>
    </location>
</feature>
<sequence>MSNYQYWLNEHIDGGDDDLAFLTFPDTAPSNLPQTAVSQGVPQQKPQSAPFESFSPQVFESFSGQQQQQQQQLQQQQQQQQHFQQQIPTSVPPQYQHQRTTDSINQHQANGVKSSEQQRQFQQQFQQQFGPQNVEKFLRLLEDFMNRNGTPLAERFPVIRDKRMNLFLIYFMMSKLGGFNNVLKTGKIVAVASKVGIPADNNELLKEFVAMYHKNLFPFEQYASTPEGMKELAIRREQLESQMRQQGQQRTPSASNQAPPTSNVPVPQQPLKSSTSNPTIAAKSSVVAPASFQSRTSKPLPAREAVQKAFAPDFLRNYVPRSKLVDKPTGIDVTSLNSYGEQLDHLKPVFLYVPELGKIDINALTMSLASNLDAEINVALNVLLIVSTDPNTIIPLEECMNLLDVMCDLSMSIMSELVSGNLDARKRKDRYEDVEACNFKRSRIDDIFAKYQSQYDSGKAQTITVDSFTSKQVDDLIEDDDEVTVDTDTSSSYGDDVESVSTPLSTDDNEFQSVDYFNIPSYLEILHECKKEAESVDINIHANTYRDRKLMLVEELSTISMILRNLSFVNDGVSIYNNNVLASHSKFQDYIFTLIYTICTKPDAFVFSRKLLCVLKDVLLMLVNVAHAIELRSSKEALLIVVLCLSFGVKLEKEEAHSGLYVAKYDQHLNKYQFHAIDIFSKILCGSNSNKQLMGNILSGEEKNEDVLNLMRLYLGSDDLKDGNLIIRLFGHLISIIPLDQLHLGIDPFHDKLPSTLQSLLSCLILSDFIADYQFDSNIALKLIVSPELIGCGLLKLSFIFAAIYAKTNYENKIMYVHISGKCLELVNSLLKAAIEYSNSSIFAHNELMTLNLTPKIFPADESILGALMTPNLPHEISIQAVESTKLMTKLKQLVK</sequence>
<feature type="region of interest" description="Disordered" evidence="4">
    <location>
        <begin position="484"/>
        <end position="506"/>
    </location>
</feature>
<dbReference type="PANTHER" id="PTHR13964:SF27">
    <property type="entry name" value="HAT-TRICK, ISOFORM D"/>
    <property type="match status" value="1"/>
</dbReference>
<dbReference type="AlphaFoldDB" id="A0A1E4T5D0"/>
<dbReference type="SMART" id="SM00501">
    <property type="entry name" value="BRIGHT"/>
    <property type="match status" value="1"/>
</dbReference>
<organism evidence="6 7">
    <name type="scientific">[Candida] arabinofermentans NRRL YB-2248</name>
    <dbReference type="NCBI Taxonomy" id="983967"/>
    <lineage>
        <taxon>Eukaryota</taxon>
        <taxon>Fungi</taxon>
        <taxon>Dikarya</taxon>
        <taxon>Ascomycota</taxon>
        <taxon>Saccharomycotina</taxon>
        <taxon>Pichiomycetes</taxon>
        <taxon>Pichiales</taxon>
        <taxon>Pichiaceae</taxon>
        <taxon>Ogataea</taxon>
        <taxon>Ogataea/Candida clade</taxon>
    </lineage>
</organism>
<evidence type="ECO:0000256" key="3">
    <source>
        <dbReference type="ARBA" id="ARBA00023242"/>
    </source>
</evidence>
<dbReference type="GO" id="GO:0005634">
    <property type="term" value="C:nucleus"/>
    <property type="evidence" value="ECO:0007669"/>
    <property type="project" value="TreeGrafter"/>
</dbReference>
<dbReference type="SMART" id="SM01014">
    <property type="entry name" value="ARID"/>
    <property type="match status" value="1"/>
</dbReference>
<name>A0A1E4T5D0_9ASCO</name>
<dbReference type="PROSITE" id="PS51011">
    <property type="entry name" value="ARID"/>
    <property type="match status" value="1"/>
</dbReference>
<dbReference type="SUPFAM" id="SSF46774">
    <property type="entry name" value="ARID-like"/>
    <property type="match status" value="1"/>
</dbReference>
<feature type="compositionally biased region" description="Low complexity" evidence="4">
    <location>
        <begin position="65"/>
        <end position="86"/>
    </location>
</feature>
<feature type="domain" description="ARID" evidence="5">
    <location>
        <begin position="131"/>
        <end position="224"/>
    </location>
</feature>
<keyword evidence="3" id="KW-0539">Nucleus</keyword>
<dbReference type="Pfam" id="PF01388">
    <property type="entry name" value="ARID"/>
    <property type="match status" value="1"/>
</dbReference>
<dbReference type="STRING" id="983967.A0A1E4T5D0"/>
<dbReference type="OrthoDB" id="1938591at2759"/>
<evidence type="ECO:0000256" key="2">
    <source>
        <dbReference type="ARBA" id="ARBA00023163"/>
    </source>
</evidence>
<gene>
    <name evidence="6" type="ORF">CANARDRAFT_195588</name>
</gene>
<keyword evidence="2" id="KW-0804">Transcription</keyword>
<dbReference type="GO" id="GO:0006357">
    <property type="term" value="P:regulation of transcription by RNA polymerase II"/>
    <property type="evidence" value="ECO:0007669"/>
    <property type="project" value="TreeGrafter"/>
</dbReference>
<dbReference type="InterPro" id="IPR051232">
    <property type="entry name" value="ARID/SWI1_ChromRemod"/>
</dbReference>
<dbReference type="Gene3D" id="1.10.150.60">
    <property type="entry name" value="ARID DNA-binding domain"/>
    <property type="match status" value="1"/>
</dbReference>
<proteinExistence type="predicted"/>
<dbReference type="InterPro" id="IPR036431">
    <property type="entry name" value="ARID_dom_sf"/>
</dbReference>
<dbReference type="Proteomes" id="UP000094801">
    <property type="component" value="Unassembled WGS sequence"/>
</dbReference>
<dbReference type="EMBL" id="KV453849">
    <property type="protein sequence ID" value="ODV86959.1"/>
    <property type="molecule type" value="Genomic_DNA"/>
</dbReference>
<keyword evidence="7" id="KW-1185">Reference proteome</keyword>
<feature type="compositionally biased region" description="Polar residues" evidence="4">
    <location>
        <begin position="87"/>
        <end position="115"/>
    </location>
</feature>
<dbReference type="InterPro" id="IPR001606">
    <property type="entry name" value="ARID_dom"/>
</dbReference>
<protein>
    <recommendedName>
        <fullName evidence="5">ARID domain-containing protein</fullName>
    </recommendedName>
</protein>
<accession>A0A1E4T5D0</accession>
<keyword evidence="1" id="KW-0805">Transcription regulation</keyword>
<evidence type="ECO:0000259" key="5">
    <source>
        <dbReference type="PROSITE" id="PS51011"/>
    </source>
</evidence>
<evidence type="ECO:0000313" key="6">
    <source>
        <dbReference type="EMBL" id="ODV86959.1"/>
    </source>
</evidence>
<reference evidence="7" key="1">
    <citation type="submission" date="2016-04" db="EMBL/GenBank/DDBJ databases">
        <title>Comparative genomics of biotechnologically important yeasts.</title>
        <authorList>
            <consortium name="DOE Joint Genome Institute"/>
            <person name="Riley R."/>
            <person name="Haridas S."/>
            <person name="Wolfe K.H."/>
            <person name="Lopes M.R."/>
            <person name="Hittinger C.T."/>
            <person name="Goker M."/>
            <person name="Salamov A."/>
            <person name="Wisecaver J."/>
            <person name="Long T.M."/>
            <person name="Aerts A.L."/>
            <person name="Barry K."/>
            <person name="Choi C."/>
            <person name="Clum A."/>
            <person name="Coughlan A.Y."/>
            <person name="Deshpande S."/>
            <person name="Douglass A.P."/>
            <person name="Hanson S.J."/>
            <person name="Klenk H.-P."/>
            <person name="Labutti K."/>
            <person name="Lapidus A."/>
            <person name="Lindquist E."/>
            <person name="Lipzen A."/>
            <person name="Meier-Kolthoff J.P."/>
            <person name="Ohm R.A."/>
            <person name="Otillar R.P."/>
            <person name="Pangilinan J."/>
            <person name="Peng Y."/>
            <person name="Rokas A."/>
            <person name="Rosa C.A."/>
            <person name="Scheuner C."/>
            <person name="Sibirny A.A."/>
            <person name="Slot J.C."/>
            <person name="Stielow J.B."/>
            <person name="Sun H."/>
            <person name="Kurtzman C.P."/>
            <person name="Blackwell M."/>
            <person name="Grigoriev I.V."/>
            <person name="Jeffries T.W."/>
        </authorList>
    </citation>
    <scope>NUCLEOTIDE SEQUENCE [LARGE SCALE GENOMIC DNA]</scope>
    <source>
        <strain evidence="7">NRRL YB-2248</strain>
    </source>
</reference>